<dbReference type="EMBL" id="BSDO01000002">
    <property type="protein sequence ID" value="GLI22445.1"/>
    <property type="molecule type" value="Genomic_DNA"/>
</dbReference>
<dbReference type="HAMAP" id="MF_01601">
    <property type="entry name" value="Heptose_epimerase"/>
    <property type="match status" value="1"/>
</dbReference>
<feature type="binding site" evidence="4">
    <location>
        <position position="175"/>
    </location>
    <ligand>
        <name>substrate</name>
    </ligand>
</feature>
<comment type="cofactor">
    <cofactor evidence="4">
        <name>NADP(+)</name>
        <dbReference type="ChEBI" id="CHEBI:58349"/>
    </cofactor>
    <text evidence="4">Binds 1 NADP(+) per subunit.</text>
</comment>
<evidence type="ECO:0000256" key="2">
    <source>
        <dbReference type="ARBA" id="ARBA00023235"/>
    </source>
</evidence>
<dbReference type="GO" id="GO:0050661">
    <property type="term" value="F:NADP binding"/>
    <property type="evidence" value="ECO:0007669"/>
    <property type="project" value="InterPro"/>
</dbReference>
<comment type="caution">
    <text evidence="6">The sequence shown here is derived from an EMBL/GenBank/DDBJ whole genome shotgun (WGS) entry which is preliminary data.</text>
</comment>
<dbReference type="InterPro" id="IPR011912">
    <property type="entry name" value="Heptose_epim"/>
</dbReference>
<feature type="binding site" evidence="4">
    <location>
        <begin position="207"/>
        <end position="210"/>
    </location>
    <ligand>
        <name>substrate</name>
    </ligand>
</feature>
<comment type="function">
    <text evidence="4">Catalyzes the interconversion between ADP-D-glycero-beta-D-manno-heptose and ADP-L-glycero-beta-D-manno-heptose via an epimerization at carbon 6 of the heptose.</text>
</comment>
<dbReference type="PANTHER" id="PTHR43103:SF3">
    <property type="entry name" value="ADP-L-GLYCERO-D-MANNO-HEPTOSE-6-EPIMERASE"/>
    <property type="match status" value="1"/>
</dbReference>
<dbReference type="AlphaFoldDB" id="A0A9W6CMN3"/>
<feature type="active site" description="Proton acceptor" evidence="4">
    <location>
        <position position="143"/>
    </location>
</feature>
<feature type="binding site" evidence="4">
    <location>
        <begin position="10"/>
        <end position="11"/>
    </location>
    <ligand>
        <name>NADP(+)</name>
        <dbReference type="ChEBI" id="CHEBI:58349"/>
    </ligand>
</feature>
<evidence type="ECO:0000313" key="6">
    <source>
        <dbReference type="EMBL" id="GLI22445.1"/>
    </source>
</evidence>
<feature type="binding site" evidence="4">
    <location>
        <position position="147"/>
    </location>
    <ligand>
        <name>NADP(+)</name>
        <dbReference type="ChEBI" id="CHEBI:58349"/>
    </ligand>
</feature>
<dbReference type="GO" id="GO:0008712">
    <property type="term" value="F:ADP-glyceromanno-heptose 6-epimerase activity"/>
    <property type="evidence" value="ECO:0007669"/>
    <property type="project" value="UniProtKB-UniRule"/>
</dbReference>
<keyword evidence="2 4" id="KW-0413">Isomerase</keyword>
<evidence type="ECO:0000313" key="8">
    <source>
        <dbReference type="Proteomes" id="UP001144397"/>
    </source>
</evidence>
<dbReference type="RefSeq" id="WP_237353326.1">
    <property type="nucleotide sequence ID" value="NZ_BSDO01000002.1"/>
</dbReference>
<comment type="catalytic activity">
    <reaction evidence="4">
        <text>ADP-D-glycero-beta-D-manno-heptose = ADP-L-glycero-beta-D-manno-heptose</text>
        <dbReference type="Rhea" id="RHEA:17577"/>
        <dbReference type="ChEBI" id="CHEBI:59967"/>
        <dbReference type="ChEBI" id="CHEBI:61506"/>
        <dbReference type="EC" id="5.1.3.20"/>
    </reaction>
</comment>
<keyword evidence="9" id="KW-1185">Reference proteome</keyword>
<feature type="binding site" evidence="4">
    <location>
        <position position="38"/>
    </location>
    <ligand>
        <name>NADP(+)</name>
        <dbReference type="ChEBI" id="CHEBI:58349"/>
    </ligand>
</feature>
<comment type="caution">
    <text evidence="4">Lacks conserved residue(s) required for the propagation of feature annotation.</text>
</comment>
<evidence type="ECO:0000256" key="4">
    <source>
        <dbReference type="HAMAP-Rule" id="MF_01601"/>
    </source>
</evidence>
<comment type="similarity">
    <text evidence="4">Belongs to the NAD(P)-dependent epimerase/dehydratase family. HldD subfamily.</text>
</comment>
<reference evidence="7 9" key="2">
    <citation type="submission" date="2023-07" db="EMBL/GenBank/DDBJ databases">
        <title>Genomic Encyclopedia of Type Strains, Phase IV (KMG-IV): sequencing the most valuable type-strain genomes for metagenomic binning, comparative biology and taxonomic classification.</title>
        <authorList>
            <person name="Goeker M."/>
        </authorList>
    </citation>
    <scope>NUCLEOTIDE SEQUENCE [LARGE SCALE GENOMIC DNA]</scope>
    <source>
        <strain evidence="7 9">DSM 338</strain>
    </source>
</reference>
<protein>
    <recommendedName>
        <fullName evidence="4">ADP-L-glycero-D-manno-heptose-6-epimerase</fullName>
        <ecNumber evidence="4">5.1.3.20</ecNumber>
    </recommendedName>
    <alternativeName>
        <fullName evidence="4">ADP-L-glycero-beta-D-manno-heptose-6-epimerase</fullName>
        <shortName evidence="4">ADP-glyceromanno-heptose 6-epimerase</shortName>
        <shortName evidence="4">ADP-hep 6-epimerase</shortName>
        <shortName evidence="4">AGME</shortName>
    </alternativeName>
</protein>
<evidence type="ECO:0000256" key="1">
    <source>
        <dbReference type="ARBA" id="ARBA00022857"/>
    </source>
</evidence>
<evidence type="ECO:0000256" key="3">
    <source>
        <dbReference type="ARBA" id="ARBA00023277"/>
    </source>
</evidence>
<comment type="pathway">
    <text evidence="4">Nucleotide-sugar biosynthesis; ADP-L-glycero-beta-D-manno-heptose biosynthesis; ADP-L-glycero-beta-D-manno-heptose from D-glycero-beta-D-manno-heptose 7-phosphate: step 4/4.</text>
</comment>
<evidence type="ECO:0000259" key="5">
    <source>
        <dbReference type="Pfam" id="PF01370"/>
    </source>
</evidence>
<feature type="binding site" evidence="4">
    <location>
        <position position="221"/>
    </location>
    <ligand>
        <name>substrate</name>
    </ligand>
</feature>
<evidence type="ECO:0000313" key="9">
    <source>
        <dbReference type="Proteomes" id="UP001245370"/>
    </source>
</evidence>
<dbReference type="InterPro" id="IPR036291">
    <property type="entry name" value="NAD(P)-bd_dom_sf"/>
</dbReference>
<feature type="binding site" evidence="4">
    <location>
        <begin position="73"/>
        <end position="77"/>
    </location>
    <ligand>
        <name>NADP(+)</name>
        <dbReference type="ChEBI" id="CHEBI:58349"/>
    </ligand>
</feature>
<feature type="binding site" evidence="4">
    <location>
        <begin position="30"/>
        <end position="31"/>
    </location>
    <ligand>
        <name>NADP(+)</name>
        <dbReference type="ChEBI" id="CHEBI:58349"/>
    </ligand>
</feature>
<proteinExistence type="inferred from homology"/>
<feature type="domain" description="NAD-dependent epimerase/dehydratase" evidence="5">
    <location>
        <begin position="3"/>
        <end position="250"/>
    </location>
</feature>
<dbReference type="InterPro" id="IPR001509">
    <property type="entry name" value="Epimerase_deHydtase"/>
</dbReference>
<dbReference type="GeneID" id="95762908"/>
<keyword evidence="3 4" id="KW-0119">Carbohydrate metabolism</keyword>
<dbReference type="Pfam" id="PF01370">
    <property type="entry name" value="Epimerase"/>
    <property type="match status" value="1"/>
</dbReference>
<keyword evidence="1 4" id="KW-0521">NADP</keyword>
<dbReference type="EC" id="5.1.3.20" evidence="4"/>
<dbReference type="Proteomes" id="UP001144397">
    <property type="component" value="Unassembled WGS sequence"/>
</dbReference>
<sequence length="329" mass="36487">MYVITGGTGFIGSNIAAALDAAGEEIVIVDTLGTNDIKWRNIAKRRLLDLVRPEACDAFLKANASKIAGIVHMGAISTTTETDVDLIVHNNVRLSIDLWTFATANQIPLVYASSAATYGDGDQGFLDRDDEAYLSDLRPLNPYGWSKNVFDRFVVDRVKRGEPTPPLWAGLKFFNVYGPNEYHKGGQRSVAVQLFEQIRDKGFVRLFRSDNPDYADGEQLRDFVWVDDCVDVALWALKTQGVKSGLYNVGSGSARSFLDKAKIVFSAMGVEERVEFIDLPQSLKGKYQYYTCAALDKLAAAGYNRPTTGLEEGLTRYVKDYLSSADQFR</sequence>
<dbReference type="NCBIfam" id="TIGR02197">
    <property type="entry name" value="heptose_epim"/>
    <property type="match status" value="1"/>
</dbReference>
<dbReference type="Gene3D" id="3.90.25.10">
    <property type="entry name" value="UDP-galactose 4-epimerase, domain 1"/>
    <property type="match status" value="1"/>
</dbReference>
<dbReference type="PANTHER" id="PTHR43103">
    <property type="entry name" value="NUCLEOSIDE-DIPHOSPHATE-SUGAR EPIMERASE"/>
    <property type="match status" value="1"/>
</dbReference>
<feature type="binding site" evidence="4">
    <location>
        <position position="287"/>
    </location>
    <ligand>
        <name>substrate</name>
    </ligand>
</feature>
<evidence type="ECO:0000313" key="7">
    <source>
        <dbReference type="EMBL" id="MDR6331762.1"/>
    </source>
</evidence>
<feature type="binding site" evidence="4">
    <location>
        <position position="176"/>
    </location>
    <ligand>
        <name>NADP(+)</name>
        <dbReference type="ChEBI" id="CHEBI:58349"/>
    </ligand>
</feature>
<name>A0A9W6CMN3_XANFL</name>
<dbReference type="Proteomes" id="UP001245370">
    <property type="component" value="Unassembled WGS sequence"/>
</dbReference>
<reference evidence="6" key="1">
    <citation type="submission" date="2022-12" db="EMBL/GenBank/DDBJ databases">
        <title>Reference genome sequencing for broad-spectrum identification of bacterial and archaeal isolates by mass spectrometry.</title>
        <authorList>
            <person name="Sekiguchi Y."/>
            <person name="Tourlousse D.M."/>
        </authorList>
    </citation>
    <scope>NUCLEOTIDE SEQUENCE</scope>
    <source>
        <strain evidence="6">301</strain>
    </source>
</reference>
<feature type="binding site" evidence="4">
    <location>
        <position position="90"/>
    </location>
    <ligand>
        <name>NADP(+)</name>
        <dbReference type="ChEBI" id="CHEBI:58349"/>
    </ligand>
</feature>
<feature type="binding site" evidence="4">
    <location>
        <position position="186"/>
    </location>
    <ligand>
        <name>substrate</name>
    </ligand>
</feature>
<dbReference type="GO" id="GO:0005975">
    <property type="term" value="P:carbohydrate metabolic process"/>
    <property type="evidence" value="ECO:0007669"/>
    <property type="project" value="UniProtKB-UniRule"/>
</dbReference>
<feature type="active site" description="Proton acceptor" evidence="4">
    <location>
        <position position="184"/>
    </location>
</feature>
<dbReference type="Gene3D" id="3.40.50.720">
    <property type="entry name" value="NAD(P)-binding Rossmann-like Domain"/>
    <property type="match status" value="1"/>
</dbReference>
<accession>A0A9W6CMN3</accession>
<comment type="domain">
    <text evidence="4">Contains a large N-terminal NADP-binding domain, and a smaller C-terminal substrate-binding domain.</text>
</comment>
<comment type="subunit">
    <text evidence="4">Homopentamer.</text>
</comment>
<feature type="binding site" evidence="4">
    <location>
        <position position="193"/>
    </location>
    <ligand>
        <name>substrate</name>
    </ligand>
</feature>
<gene>
    <name evidence="4 6" type="primary">hldD</name>
    <name evidence="7" type="ORF">GGQ86_000209</name>
    <name evidence="6" type="ORF">XFLAVUS301_21190</name>
</gene>
<feature type="binding site" evidence="4">
    <location>
        <position position="184"/>
    </location>
    <ligand>
        <name>NADP(+)</name>
        <dbReference type="ChEBI" id="CHEBI:58349"/>
    </ligand>
</feature>
<dbReference type="SUPFAM" id="SSF51735">
    <property type="entry name" value="NAD(P)-binding Rossmann-fold domains"/>
    <property type="match status" value="1"/>
</dbReference>
<dbReference type="EMBL" id="JAVDPY010000001">
    <property type="protein sequence ID" value="MDR6331762.1"/>
    <property type="molecule type" value="Genomic_DNA"/>
</dbReference>
<organism evidence="6 8">
    <name type="scientific">Xanthobacter flavus</name>
    <dbReference type="NCBI Taxonomy" id="281"/>
    <lineage>
        <taxon>Bacteria</taxon>
        <taxon>Pseudomonadati</taxon>
        <taxon>Pseudomonadota</taxon>
        <taxon>Alphaproteobacteria</taxon>
        <taxon>Hyphomicrobiales</taxon>
        <taxon>Xanthobacteraceae</taxon>
        <taxon>Xanthobacter</taxon>
    </lineage>
</organism>